<protein>
    <submittedName>
        <fullName evidence="4">Nucleotide-binding universal stress UspA family protein</fullName>
    </submittedName>
</protein>
<organism evidence="4 5">
    <name type="scientific">Allostreptomyces psammosilenae</name>
    <dbReference type="NCBI Taxonomy" id="1892865"/>
    <lineage>
        <taxon>Bacteria</taxon>
        <taxon>Bacillati</taxon>
        <taxon>Actinomycetota</taxon>
        <taxon>Actinomycetes</taxon>
        <taxon>Kitasatosporales</taxon>
        <taxon>Streptomycetaceae</taxon>
        <taxon>Allostreptomyces</taxon>
    </lineage>
</organism>
<proteinExistence type="inferred from homology"/>
<comment type="caution">
    <text evidence="4">The sequence shown here is derived from an EMBL/GenBank/DDBJ whole genome shotgun (WGS) entry which is preliminary data.</text>
</comment>
<dbReference type="InterPro" id="IPR006015">
    <property type="entry name" value="Universal_stress_UspA"/>
</dbReference>
<evidence type="ECO:0000313" key="5">
    <source>
        <dbReference type="Proteomes" id="UP000567795"/>
    </source>
</evidence>
<evidence type="ECO:0000259" key="3">
    <source>
        <dbReference type="Pfam" id="PF00582"/>
    </source>
</evidence>
<dbReference type="PRINTS" id="PR01438">
    <property type="entry name" value="UNVRSLSTRESS"/>
</dbReference>
<dbReference type="PANTHER" id="PTHR46268:SF6">
    <property type="entry name" value="UNIVERSAL STRESS PROTEIN UP12"/>
    <property type="match status" value="1"/>
</dbReference>
<feature type="compositionally biased region" description="Basic and acidic residues" evidence="2">
    <location>
        <begin position="173"/>
        <end position="187"/>
    </location>
</feature>
<feature type="region of interest" description="Disordered" evidence="2">
    <location>
        <begin position="155"/>
        <end position="193"/>
    </location>
</feature>
<dbReference type="AlphaFoldDB" id="A0A852ZL89"/>
<accession>A0A852ZL89</accession>
<dbReference type="Pfam" id="PF00582">
    <property type="entry name" value="Usp"/>
    <property type="match status" value="2"/>
</dbReference>
<dbReference type="InterPro" id="IPR014729">
    <property type="entry name" value="Rossmann-like_a/b/a_fold"/>
</dbReference>
<evidence type="ECO:0000256" key="1">
    <source>
        <dbReference type="ARBA" id="ARBA00008791"/>
    </source>
</evidence>
<dbReference type="InterPro" id="IPR006016">
    <property type="entry name" value="UspA"/>
</dbReference>
<comment type="similarity">
    <text evidence="1">Belongs to the universal stress protein A family.</text>
</comment>
<dbReference type="EMBL" id="JACBZD010000001">
    <property type="protein sequence ID" value="NYI03173.1"/>
    <property type="molecule type" value="Genomic_DNA"/>
</dbReference>
<reference evidence="4 5" key="1">
    <citation type="submission" date="2020-07" db="EMBL/GenBank/DDBJ databases">
        <title>Sequencing the genomes of 1000 actinobacteria strains.</title>
        <authorList>
            <person name="Klenk H.-P."/>
        </authorList>
    </citation>
    <scope>NUCLEOTIDE SEQUENCE [LARGE SCALE GENOMIC DNA]</scope>
    <source>
        <strain evidence="4 5">DSM 42178</strain>
    </source>
</reference>
<gene>
    <name evidence="4" type="ORF">FHU37_000116</name>
</gene>
<name>A0A852ZL89_9ACTN</name>
<dbReference type="Gene3D" id="3.40.50.620">
    <property type="entry name" value="HUPs"/>
    <property type="match status" value="2"/>
</dbReference>
<dbReference type="RefSeq" id="WP_179812275.1">
    <property type="nucleotide sequence ID" value="NZ_JACBZD010000001.1"/>
</dbReference>
<evidence type="ECO:0000313" key="4">
    <source>
        <dbReference type="EMBL" id="NYI03173.1"/>
    </source>
</evidence>
<sequence length="333" mass="35286">MSSTFPVIAALDGSPDGLRAATWAARAARRRDAALRLVHVWPYRSERAARETGRIEPLPEENPVLAEGMEVVCRIAPDVPVSTTTLRGMPREVLPELGREADLLVVGSRGLGGFRSLLLGSVGLAVASRAACPVIVVRRPPQSRPRGWPRLAVHGERAEEAGGARAAGEGAAETDRDRELGLTERDPSAGPPVIVVGVDPDADSRRALSFAVEAAEGWGARVHALTTWSWPVPPVPAFDPYLSPGFDADEINRDERQNLERALAPVADAHPGVEVTAEVMPGDAAAQLVAASAEADLLVLGRREPRGLLHPRLGPVGHATLLHSECPVAVVPL</sequence>
<keyword evidence="5" id="KW-1185">Reference proteome</keyword>
<dbReference type="Proteomes" id="UP000567795">
    <property type="component" value="Unassembled WGS sequence"/>
</dbReference>
<dbReference type="SUPFAM" id="SSF52402">
    <property type="entry name" value="Adenine nucleotide alpha hydrolases-like"/>
    <property type="match status" value="2"/>
</dbReference>
<feature type="domain" description="UspA" evidence="3">
    <location>
        <begin position="194"/>
        <end position="332"/>
    </location>
</feature>
<evidence type="ECO:0000256" key="2">
    <source>
        <dbReference type="SAM" id="MobiDB-lite"/>
    </source>
</evidence>
<feature type="domain" description="UspA" evidence="3">
    <location>
        <begin position="7"/>
        <end position="138"/>
    </location>
</feature>
<dbReference type="PANTHER" id="PTHR46268">
    <property type="entry name" value="STRESS RESPONSE PROTEIN NHAX"/>
    <property type="match status" value="1"/>
</dbReference>